<dbReference type="Proteomes" id="UP000030701">
    <property type="component" value="Unassembled WGS sequence"/>
</dbReference>
<proteinExistence type="predicted"/>
<organism evidence="1">
    <name type="scientific">Fusarium oxysporum f. sp. vasinfectum 25433</name>
    <dbReference type="NCBI Taxonomy" id="1089449"/>
    <lineage>
        <taxon>Eukaryota</taxon>
        <taxon>Fungi</taxon>
        <taxon>Dikarya</taxon>
        <taxon>Ascomycota</taxon>
        <taxon>Pezizomycotina</taxon>
        <taxon>Sordariomycetes</taxon>
        <taxon>Hypocreomycetidae</taxon>
        <taxon>Hypocreales</taxon>
        <taxon>Nectriaceae</taxon>
        <taxon>Fusarium</taxon>
        <taxon>Fusarium oxysporum species complex</taxon>
    </lineage>
</organism>
<reference evidence="1" key="1">
    <citation type="submission" date="2011-11" db="EMBL/GenBank/DDBJ databases">
        <title>The Genome Sequence of Fusarium oxysporum Cotton.</title>
        <authorList>
            <consortium name="The Broad Institute Genome Sequencing Platform"/>
            <person name="Ma L.-J."/>
            <person name="Gale L.R."/>
            <person name="Schwartz D.C."/>
            <person name="Zhou S."/>
            <person name="Corby-Kistler H."/>
            <person name="Young S.K."/>
            <person name="Zeng Q."/>
            <person name="Gargeya S."/>
            <person name="Fitzgerald M."/>
            <person name="Haas B."/>
            <person name="Abouelleil A."/>
            <person name="Alvarado L."/>
            <person name="Arachchi H.M."/>
            <person name="Berlin A."/>
            <person name="Brown A."/>
            <person name="Chapman S.B."/>
            <person name="Chen Z."/>
            <person name="Dunbar C."/>
            <person name="Freedman E."/>
            <person name="Gearin G."/>
            <person name="Goldberg J."/>
            <person name="Griggs A."/>
            <person name="Gujja S."/>
            <person name="Heiman D."/>
            <person name="Howarth C."/>
            <person name="Larson L."/>
            <person name="Lui A."/>
            <person name="MacDonald P.J.P."/>
            <person name="Montmayeur A."/>
            <person name="Murphy C."/>
            <person name="Neiman D."/>
            <person name="Pearson M."/>
            <person name="Priest M."/>
            <person name="Roberts A."/>
            <person name="Saif S."/>
            <person name="Shea T."/>
            <person name="Shenoy N."/>
            <person name="Sisk P."/>
            <person name="Stolte C."/>
            <person name="Sykes S."/>
            <person name="Wortman J."/>
            <person name="Nusbaum C."/>
            <person name="Birren B."/>
        </authorList>
    </citation>
    <scope>NUCLEOTIDE SEQUENCE [LARGE SCALE GENOMIC DNA]</scope>
    <source>
        <strain evidence="1">25433</strain>
    </source>
</reference>
<dbReference type="HOGENOM" id="CLU_3299413_0_0_1"/>
<reference evidence="1" key="2">
    <citation type="submission" date="2012-05" db="EMBL/GenBank/DDBJ databases">
        <title>The Genome Annotation of Fusarium oxysporum Cotton.</title>
        <authorList>
            <consortium name="The Broad Institute Genomics Platform"/>
            <person name="Ma L.-J."/>
            <person name="Corby-Kistler H."/>
            <person name="Broz K."/>
            <person name="Gale L.R."/>
            <person name="Jonkers W."/>
            <person name="O'Donnell K."/>
            <person name="Ploetz R."/>
            <person name="Steinberg C."/>
            <person name="Schwartz D.C."/>
            <person name="VanEtten H."/>
            <person name="Zhou S."/>
            <person name="Young S.K."/>
            <person name="Zeng Q."/>
            <person name="Gargeya S."/>
            <person name="Fitzgerald M."/>
            <person name="Abouelleil A."/>
            <person name="Alvarado L."/>
            <person name="Chapman S.B."/>
            <person name="Gainer-Dewar J."/>
            <person name="Goldberg J."/>
            <person name="Griggs A."/>
            <person name="Gujja S."/>
            <person name="Hansen M."/>
            <person name="Howarth C."/>
            <person name="Imamovic A."/>
            <person name="Ireland A."/>
            <person name="Larimer J."/>
            <person name="McCowan C."/>
            <person name="Murphy C."/>
            <person name="Pearson M."/>
            <person name="Poon T.W."/>
            <person name="Priest M."/>
            <person name="Roberts A."/>
            <person name="Saif S."/>
            <person name="Shea T."/>
            <person name="Sykes S."/>
            <person name="Wortman J."/>
            <person name="Nusbaum C."/>
            <person name="Birren B."/>
        </authorList>
    </citation>
    <scope>NUCLEOTIDE SEQUENCE</scope>
    <source>
        <strain evidence="1">25433</strain>
    </source>
</reference>
<dbReference type="AlphaFoldDB" id="X0KUH6"/>
<protein>
    <submittedName>
        <fullName evidence="1">Uncharacterized protein</fullName>
    </submittedName>
</protein>
<gene>
    <name evidence="1" type="ORF">FOTG_19057</name>
</gene>
<sequence>MTSCMPSLMPIRRRRVLATGEPKRRVEHFAYLIISRPVTF</sequence>
<dbReference type="EMBL" id="JH658268">
    <property type="protein sequence ID" value="EXM12442.1"/>
    <property type="molecule type" value="Genomic_DNA"/>
</dbReference>
<accession>X0KUH6</accession>
<name>X0KUH6_FUSOX</name>
<evidence type="ECO:0000313" key="1">
    <source>
        <dbReference type="EMBL" id="EXM12442.1"/>
    </source>
</evidence>